<feature type="signal peptide" evidence="2">
    <location>
        <begin position="1"/>
        <end position="18"/>
    </location>
</feature>
<keyword evidence="4" id="KW-1185">Reference proteome</keyword>
<feature type="compositionally biased region" description="Low complexity" evidence="1">
    <location>
        <begin position="24"/>
        <end position="36"/>
    </location>
</feature>
<evidence type="ECO:0000313" key="3">
    <source>
        <dbReference type="EMBL" id="QDZ24505.1"/>
    </source>
</evidence>
<dbReference type="EMBL" id="CP031046">
    <property type="protein sequence ID" value="QDZ24505.1"/>
    <property type="molecule type" value="Genomic_DNA"/>
</dbReference>
<gene>
    <name evidence="3" type="ORF">A3770_13p70230</name>
</gene>
<evidence type="ECO:0000256" key="2">
    <source>
        <dbReference type="SAM" id="SignalP"/>
    </source>
</evidence>
<feature type="chain" id="PRO_5023021123" evidence="2">
    <location>
        <begin position="19"/>
        <end position="153"/>
    </location>
</feature>
<dbReference type="AlphaFoldDB" id="A0A5B8MXT1"/>
<accession>A0A5B8MXT1</accession>
<feature type="region of interest" description="Disordered" evidence="1">
    <location>
        <begin position="24"/>
        <end position="122"/>
    </location>
</feature>
<protein>
    <submittedName>
        <fullName evidence="3">Uncharacterized protein</fullName>
    </submittedName>
</protein>
<reference evidence="3 4" key="1">
    <citation type="submission" date="2018-07" db="EMBL/GenBank/DDBJ databases">
        <title>The complete nuclear genome of the prasinophyte Chloropicon primus (CCMP1205).</title>
        <authorList>
            <person name="Pombert J.-F."/>
            <person name="Otis C."/>
            <person name="Turmel M."/>
            <person name="Lemieux C."/>
        </authorList>
    </citation>
    <scope>NUCLEOTIDE SEQUENCE [LARGE SCALE GENOMIC DNA]</scope>
    <source>
        <strain evidence="3 4">CCMP1205</strain>
    </source>
</reference>
<feature type="compositionally biased region" description="Acidic residues" evidence="1">
    <location>
        <begin position="106"/>
        <end position="118"/>
    </location>
</feature>
<feature type="compositionally biased region" description="Polar residues" evidence="1">
    <location>
        <begin position="46"/>
        <end position="63"/>
    </location>
</feature>
<evidence type="ECO:0000313" key="4">
    <source>
        <dbReference type="Proteomes" id="UP000316726"/>
    </source>
</evidence>
<dbReference type="Proteomes" id="UP000316726">
    <property type="component" value="Chromosome 13"/>
</dbReference>
<organism evidence="3 4">
    <name type="scientific">Chloropicon primus</name>
    <dbReference type="NCBI Taxonomy" id="1764295"/>
    <lineage>
        <taxon>Eukaryota</taxon>
        <taxon>Viridiplantae</taxon>
        <taxon>Chlorophyta</taxon>
        <taxon>Chloropicophyceae</taxon>
        <taxon>Chloropicales</taxon>
        <taxon>Chloropicaceae</taxon>
        <taxon>Chloropicon</taxon>
    </lineage>
</organism>
<proteinExistence type="predicted"/>
<name>A0A5B8MXT1_9CHLO</name>
<evidence type="ECO:0000256" key="1">
    <source>
        <dbReference type="SAM" id="MobiDB-lite"/>
    </source>
</evidence>
<keyword evidence="2" id="KW-0732">Signal</keyword>
<sequence>MVMKVLFALVACLTLVSAVHGSSTTRFSASSSSSSSCEGGPCRATASASNDNGQEMSSASVVVSGTGRGKASASTDNTEASDEKEGPGSPSEETERGDYISGADPFYEEEVEDQEGDVSEGRHTAWDLGWELAPLPPVWSIDDFWGLVWSDGQ</sequence>